<comment type="similarity">
    <text evidence="1">Belongs to the arginase family. Agmatinase subfamily.</text>
</comment>
<organism evidence="7 8">
    <name type="scientific">Primorskyibacter flagellatus</name>
    <dbReference type="NCBI Taxonomy" id="1387277"/>
    <lineage>
        <taxon>Bacteria</taxon>
        <taxon>Pseudomonadati</taxon>
        <taxon>Pseudomonadota</taxon>
        <taxon>Alphaproteobacteria</taxon>
        <taxon>Rhodobacterales</taxon>
        <taxon>Roseobacteraceae</taxon>
        <taxon>Primorskyibacter</taxon>
    </lineage>
</organism>
<comment type="cofactor">
    <cofactor evidence="4">
        <name>Mn(2+)</name>
        <dbReference type="ChEBI" id="CHEBI:29035"/>
    </cofactor>
    <text evidence="4">Binds 2 manganese ions per subunit.</text>
</comment>
<dbReference type="EMBL" id="BMFJ01000001">
    <property type="protein sequence ID" value="GGE15508.1"/>
    <property type="molecule type" value="Genomic_DNA"/>
</dbReference>
<evidence type="ECO:0000256" key="5">
    <source>
        <dbReference type="RuleBase" id="RU003684"/>
    </source>
</evidence>
<sequence length="401" mass="43313">MTDPAEFDGTRKTAHLGRMPRKRAEAEIAHGLEMGLEAAPSINDRSISLFARGSQPAFAGINTFLRAPYCEDIRKVGGYEAAFVGVPFDTGTTYRPGTRFGPQALRRISALYDGYSLDYGVDLLEELDLCDAGDVFVIPGNIEKTFDQVSAAIGHIYTSGTFPIICGGDHSLGYPNVRGIAPHIDGNVGIIHFDRHIDMQAMDMDERMHTTPWYWTGADHPDAHAAAHAAGRPHTHSPHHDHSHMHDVGLANCPPKNLVQIGIGGWYGSRPGTAVAHERGSSVLTMADVERYGTAKIAEMALDLAWKDAKAVYLSFDIDSIDPAFAPGTGTPEPGGFMPREAFEMIRIIAGEGLCGMEVVEVSPPYDVNDNTAQLACRVILDVTSAMVAAGKLGHRDMTAF</sequence>
<keyword evidence="8" id="KW-1185">Reference proteome</keyword>
<dbReference type="GO" id="GO:0008783">
    <property type="term" value="F:agmatinase activity"/>
    <property type="evidence" value="ECO:0007669"/>
    <property type="project" value="TreeGrafter"/>
</dbReference>
<keyword evidence="4" id="KW-0464">Manganese</keyword>
<proteinExistence type="inferred from homology"/>
<gene>
    <name evidence="7" type="ORF">GCM10011360_00380</name>
</gene>
<dbReference type="InterPro" id="IPR023696">
    <property type="entry name" value="Ureohydrolase_dom_sf"/>
</dbReference>
<dbReference type="PANTHER" id="PTHR11358">
    <property type="entry name" value="ARGINASE/AGMATINASE"/>
    <property type="match status" value="1"/>
</dbReference>
<dbReference type="PROSITE" id="PS01053">
    <property type="entry name" value="ARGINASE_1"/>
    <property type="match status" value="1"/>
</dbReference>
<dbReference type="Pfam" id="PF00491">
    <property type="entry name" value="Arginase"/>
    <property type="match status" value="1"/>
</dbReference>
<dbReference type="Proteomes" id="UP000612855">
    <property type="component" value="Unassembled WGS sequence"/>
</dbReference>
<dbReference type="InterPro" id="IPR020855">
    <property type="entry name" value="Ureohydrolase_Mn_BS"/>
</dbReference>
<comment type="caution">
    <text evidence="7">The sequence shown here is derived from an EMBL/GenBank/DDBJ whole genome shotgun (WGS) entry which is preliminary data.</text>
</comment>
<accession>A0A916ZV29</accession>
<evidence type="ECO:0000313" key="7">
    <source>
        <dbReference type="EMBL" id="GGE15508.1"/>
    </source>
</evidence>
<dbReference type="Gene3D" id="3.40.800.10">
    <property type="entry name" value="Ureohydrolase domain"/>
    <property type="match status" value="1"/>
</dbReference>
<feature type="binding site" evidence="4">
    <location>
        <position position="317"/>
    </location>
    <ligand>
        <name>Mn(2+)</name>
        <dbReference type="ChEBI" id="CHEBI:29035"/>
        <label>1</label>
    </ligand>
</feature>
<feature type="binding site" evidence="4">
    <location>
        <position position="198"/>
    </location>
    <ligand>
        <name>Mn(2+)</name>
        <dbReference type="ChEBI" id="CHEBI:29035"/>
        <label>1</label>
    </ligand>
</feature>
<feature type="binding site" evidence="4">
    <location>
        <position position="194"/>
    </location>
    <ligand>
        <name>Mn(2+)</name>
        <dbReference type="ChEBI" id="CHEBI:29035"/>
        <label>1</label>
    </ligand>
</feature>
<evidence type="ECO:0000256" key="1">
    <source>
        <dbReference type="ARBA" id="ARBA00009227"/>
    </source>
</evidence>
<protein>
    <submittedName>
        <fullName evidence="7">Agmatinase</fullName>
    </submittedName>
</protein>
<dbReference type="CDD" id="cd09990">
    <property type="entry name" value="Agmatinase-like"/>
    <property type="match status" value="1"/>
</dbReference>
<dbReference type="GO" id="GO:0046872">
    <property type="term" value="F:metal ion binding"/>
    <property type="evidence" value="ECO:0007669"/>
    <property type="project" value="UniProtKB-KW"/>
</dbReference>
<dbReference type="GO" id="GO:0033389">
    <property type="term" value="P:putrescine biosynthetic process from arginine, via agmatine"/>
    <property type="evidence" value="ECO:0007669"/>
    <property type="project" value="TreeGrafter"/>
</dbReference>
<name>A0A916ZV29_9RHOB</name>
<dbReference type="PRINTS" id="PR00116">
    <property type="entry name" value="ARGINASE"/>
</dbReference>
<dbReference type="AlphaFoldDB" id="A0A916ZV29"/>
<evidence type="ECO:0000313" key="8">
    <source>
        <dbReference type="Proteomes" id="UP000612855"/>
    </source>
</evidence>
<evidence type="ECO:0000256" key="3">
    <source>
        <dbReference type="ARBA" id="ARBA00022801"/>
    </source>
</evidence>
<keyword evidence="2 4" id="KW-0479">Metal-binding</keyword>
<dbReference type="PIRSF" id="PIRSF036979">
    <property type="entry name" value="Arginase"/>
    <property type="match status" value="1"/>
</dbReference>
<dbReference type="InterPro" id="IPR006035">
    <property type="entry name" value="Ureohydrolase"/>
</dbReference>
<evidence type="ECO:0000256" key="6">
    <source>
        <dbReference type="SAM" id="MobiDB-lite"/>
    </source>
</evidence>
<dbReference type="SUPFAM" id="SSF52768">
    <property type="entry name" value="Arginase/deacetylase"/>
    <property type="match status" value="1"/>
</dbReference>
<evidence type="ECO:0000256" key="2">
    <source>
        <dbReference type="ARBA" id="ARBA00022723"/>
    </source>
</evidence>
<feature type="region of interest" description="Disordered" evidence="6">
    <location>
        <begin position="225"/>
        <end position="246"/>
    </location>
</feature>
<keyword evidence="3 5" id="KW-0378">Hydrolase</keyword>
<feature type="region of interest" description="Disordered" evidence="6">
    <location>
        <begin position="1"/>
        <end position="20"/>
    </location>
</feature>
<feature type="binding site" evidence="4">
    <location>
        <position position="319"/>
    </location>
    <ligand>
        <name>Mn(2+)</name>
        <dbReference type="ChEBI" id="CHEBI:29035"/>
        <label>1</label>
    </ligand>
</feature>
<dbReference type="PROSITE" id="PS51409">
    <property type="entry name" value="ARGINASE_2"/>
    <property type="match status" value="1"/>
</dbReference>
<dbReference type="PANTHER" id="PTHR11358:SF26">
    <property type="entry name" value="GUANIDINO ACID HYDROLASE, MITOCHONDRIAL"/>
    <property type="match status" value="1"/>
</dbReference>
<dbReference type="RefSeq" id="WP_229737380.1">
    <property type="nucleotide sequence ID" value="NZ_BMFJ01000001.1"/>
</dbReference>
<evidence type="ECO:0000256" key="4">
    <source>
        <dbReference type="PIRSR" id="PIRSR036979-1"/>
    </source>
</evidence>
<reference evidence="8" key="1">
    <citation type="journal article" date="2019" name="Int. J. Syst. Evol. Microbiol.">
        <title>The Global Catalogue of Microorganisms (GCM) 10K type strain sequencing project: providing services to taxonomists for standard genome sequencing and annotation.</title>
        <authorList>
            <consortium name="The Broad Institute Genomics Platform"/>
            <consortium name="The Broad Institute Genome Sequencing Center for Infectious Disease"/>
            <person name="Wu L."/>
            <person name="Ma J."/>
        </authorList>
    </citation>
    <scope>NUCLEOTIDE SEQUENCE [LARGE SCALE GENOMIC DNA]</scope>
    <source>
        <strain evidence="8">CGMCC 1.12664</strain>
    </source>
</reference>
<feature type="binding site" evidence="4">
    <location>
        <position position="196"/>
    </location>
    <ligand>
        <name>Mn(2+)</name>
        <dbReference type="ChEBI" id="CHEBI:29035"/>
        <label>1</label>
    </ligand>
</feature>
<feature type="binding site" evidence="4">
    <location>
        <position position="170"/>
    </location>
    <ligand>
        <name>Mn(2+)</name>
        <dbReference type="ChEBI" id="CHEBI:29035"/>
        <label>1</label>
    </ligand>
</feature>